<proteinExistence type="predicted"/>
<evidence type="ECO:0000259" key="1">
    <source>
        <dbReference type="SMART" id="SM00903"/>
    </source>
</evidence>
<feature type="domain" description="Flavin reductase like" evidence="1">
    <location>
        <begin position="19"/>
        <end position="180"/>
    </location>
</feature>
<dbReference type="GO" id="GO:0010181">
    <property type="term" value="F:FMN binding"/>
    <property type="evidence" value="ECO:0007669"/>
    <property type="project" value="InterPro"/>
</dbReference>
<dbReference type="SUPFAM" id="SSF52047">
    <property type="entry name" value="RNI-like"/>
    <property type="match status" value="1"/>
</dbReference>
<dbReference type="SMART" id="SM00903">
    <property type="entry name" value="Flavin_Reduct"/>
    <property type="match status" value="1"/>
</dbReference>
<dbReference type="OrthoDB" id="408631at2759"/>
<dbReference type="PANTHER" id="PTHR43812">
    <property type="entry name" value="BLR2425 PROTEIN"/>
    <property type="match status" value="1"/>
</dbReference>
<sequence>MFYRPGIDDHNLPHDPFKGCVVPRPIGWISTLSPTGQANLAPYSQFNNLTFDPPYVMFSANQTPTAQQKDTVRNTEATGKFCWNLATYDLREAVNVTAEQTDYGVDEFEKAGLAKVDSTLNEVDVRGEKRKIPMVRDSPVRFECEHYTTLRLPGAPPVGSVDVVIGRVVGIHIDERVLTDGKIDIQKTGLAEALPHFPDLVSLDLSRTPGARSEFVLSKLQYLRSLRVLNLEGLGLKDSDFSVVATSLRTRVRSLNVSGNHLTDASARLLLEHCLKEVAVREHVTRAPLPPVEHGRLSGDPEDYESEDLVSHLRQRLTGGFAGRLAIEESRDVGLTHLYLSRNSVTVEGISGLLRSKRLRVLDVGVLPAVLTSSVQRTLDNEDGEDSMELPGVSKMTPILSEFASAKLKYLRVNYQIVTEDAPTEALPSPRAELDGDLGRYTHTNAHELETPQNQIPTELEHVQQPAPMPELSSTENAVFELPGSPAFPVELPGSFPTEMPLRQQVGNFARTPSIKVASEPQEVKRGAAYAPEPVFIDYPMSPVSPLVPGHEHRRPFSTGDSTADHGSALSPILSSARNWVSSETLARRSRHNSAHFVEDRRARLELRQSHANRLHPGMLPKVHTLVLTDVPTSTNDPDLVHRLVQYIKDAAEEAWIAKQRAKHTYMLPPGRSRNVAEREYARGLFALKRIVFEMAPPQVQHKKISTSWRAYPTKSSTEDADSEAFWEAATYDFSFFDDEECGVPTREPGRGLPLAAVGGLELAGQHPAPPPQPRRMTPAMRPQLDVVAEIGKFRRARKSAYNNLLVMGEAEPDVEGYWPGDITVVRKPLDEDAGELDCYGNRYQGWGLYR</sequence>
<protein>
    <recommendedName>
        <fullName evidence="1">Flavin reductase like domain-containing protein</fullName>
    </recommendedName>
</protein>
<evidence type="ECO:0000313" key="2">
    <source>
        <dbReference type="EMBL" id="KAJ4336167.1"/>
    </source>
</evidence>
<evidence type="ECO:0000313" key="3">
    <source>
        <dbReference type="Proteomes" id="UP001140562"/>
    </source>
</evidence>
<name>A0A9W8WY61_9PLEO</name>
<dbReference type="InterPro" id="IPR012349">
    <property type="entry name" value="Split_barrel_FMN-bd"/>
</dbReference>
<accession>A0A9W8WY61</accession>
<reference evidence="2" key="1">
    <citation type="submission" date="2022-10" db="EMBL/GenBank/DDBJ databases">
        <title>Tapping the CABI collections for fungal endophytes: first genome assemblies for Collariella, Neodidymelliopsis, Ascochyta clinopodiicola, Didymella pomorum, Didymosphaeria variabile, Neocosmospora piperis and Neocucurbitaria cava.</title>
        <authorList>
            <person name="Hill R."/>
        </authorList>
    </citation>
    <scope>NUCLEOTIDE SEQUENCE</scope>
    <source>
        <strain evidence="2">IMI 360193</strain>
    </source>
</reference>
<organism evidence="2 3">
    <name type="scientific">Didymella glomerata</name>
    <dbReference type="NCBI Taxonomy" id="749621"/>
    <lineage>
        <taxon>Eukaryota</taxon>
        <taxon>Fungi</taxon>
        <taxon>Dikarya</taxon>
        <taxon>Ascomycota</taxon>
        <taxon>Pezizomycotina</taxon>
        <taxon>Dothideomycetes</taxon>
        <taxon>Pleosporomycetidae</taxon>
        <taxon>Pleosporales</taxon>
        <taxon>Pleosporineae</taxon>
        <taxon>Didymellaceae</taxon>
        <taxon>Didymella</taxon>
    </lineage>
</organism>
<dbReference type="SUPFAM" id="SSF50475">
    <property type="entry name" value="FMN-binding split barrel"/>
    <property type="match status" value="1"/>
</dbReference>
<dbReference type="Gene3D" id="3.80.10.10">
    <property type="entry name" value="Ribonuclease Inhibitor"/>
    <property type="match status" value="1"/>
</dbReference>
<dbReference type="InterPro" id="IPR032675">
    <property type="entry name" value="LRR_dom_sf"/>
</dbReference>
<gene>
    <name evidence="2" type="ORF">N0V87_005603</name>
</gene>
<dbReference type="Gene3D" id="2.30.110.10">
    <property type="entry name" value="Electron Transport, Fmn-binding Protein, Chain A"/>
    <property type="match status" value="1"/>
</dbReference>
<dbReference type="Pfam" id="PF01613">
    <property type="entry name" value="Flavin_Reduct"/>
    <property type="match status" value="1"/>
</dbReference>
<dbReference type="AlphaFoldDB" id="A0A9W8WY61"/>
<comment type="caution">
    <text evidence="2">The sequence shown here is derived from an EMBL/GenBank/DDBJ whole genome shotgun (WGS) entry which is preliminary data.</text>
</comment>
<dbReference type="Proteomes" id="UP001140562">
    <property type="component" value="Unassembled WGS sequence"/>
</dbReference>
<dbReference type="InterPro" id="IPR002563">
    <property type="entry name" value="Flavin_Rdtase-like_dom"/>
</dbReference>
<keyword evidence="3" id="KW-1185">Reference proteome</keyword>
<dbReference type="PANTHER" id="PTHR43812:SF2">
    <property type="entry name" value="FLAVIN REDUCTASE LIKE DOMAIN-CONTAINING PROTEIN"/>
    <property type="match status" value="1"/>
</dbReference>
<dbReference type="EMBL" id="JAPEUV010000052">
    <property type="protein sequence ID" value="KAJ4336167.1"/>
    <property type="molecule type" value="Genomic_DNA"/>
</dbReference>